<name>A0A0N4Z5H7_PARTI</name>
<evidence type="ECO:0000313" key="10">
    <source>
        <dbReference type="Proteomes" id="UP000038045"/>
    </source>
</evidence>
<dbReference type="PANTHER" id="PTHR10127:SF780">
    <property type="entry name" value="METALLOENDOPEPTIDASE"/>
    <property type="match status" value="1"/>
</dbReference>
<proteinExistence type="predicted"/>
<evidence type="ECO:0000259" key="9">
    <source>
        <dbReference type="PROSITE" id="PS51864"/>
    </source>
</evidence>
<dbReference type="InterPro" id="IPR000742">
    <property type="entry name" value="EGF"/>
</dbReference>
<keyword evidence="5" id="KW-0862">Zinc</keyword>
<dbReference type="Pfam" id="PF01400">
    <property type="entry name" value="Astacin"/>
    <property type="match status" value="2"/>
</dbReference>
<evidence type="ECO:0000256" key="2">
    <source>
        <dbReference type="ARBA" id="ARBA00022670"/>
    </source>
</evidence>
<dbReference type="InterPro" id="IPR000859">
    <property type="entry name" value="CUB_dom"/>
</dbReference>
<dbReference type="InterPro" id="IPR001506">
    <property type="entry name" value="Peptidase_M12A"/>
</dbReference>
<dbReference type="InterPro" id="IPR024079">
    <property type="entry name" value="MetalloPept_cat_dom_sf"/>
</dbReference>
<evidence type="ECO:0000256" key="4">
    <source>
        <dbReference type="ARBA" id="ARBA00022801"/>
    </source>
</evidence>
<reference evidence="11" key="1">
    <citation type="submission" date="2017-02" db="UniProtKB">
        <authorList>
            <consortium name="WormBaseParasite"/>
        </authorList>
    </citation>
    <scope>IDENTIFICATION</scope>
</reference>
<keyword evidence="1" id="KW-0245">EGF-like domain</keyword>
<evidence type="ECO:0000256" key="8">
    <source>
        <dbReference type="PROSITE-ProRule" id="PRU01211"/>
    </source>
</evidence>
<keyword evidence="7" id="KW-1015">Disulfide bond</keyword>
<dbReference type="SUPFAM" id="SSF49854">
    <property type="entry name" value="Spermadhesin, CUB domain"/>
    <property type="match status" value="1"/>
</dbReference>
<keyword evidence="4" id="KW-0378">Hydrolase</keyword>
<comment type="caution">
    <text evidence="8">Lacks conserved residue(s) required for the propagation of feature annotation.</text>
</comment>
<dbReference type="Proteomes" id="UP000038045">
    <property type="component" value="Unplaced"/>
</dbReference>
<evidence type="ECO:0000313" key="11">
    <source>
        <dbReference type="WBParaSite" id="PTRK_0000236700.1"/>
    </source>
</evidence>
<evidence type="ECO:0000256" key="3">
    <source>
        <dbReference type="ARBA" id="ARBA00022723"/>
    </source>
</evidence>
<dbReference type="PROSITE" id="PS00022">
    <property type="entry name" value="EGF_1"/>
    <property type="match status" value="1"/>
</dbReference>
<accession>A0A0N4Z5H7</accession>
<dbReference type="AlphaFoldDB" id="A0A0N4Z5H7"/>
<dbReference type="PANTHER" id="PTHR10127">
    <property type="entry name" value="DISCOIDIN, CUB, EGF, LAMININ , AND ZINC METALLOPROTEASE DOMAIN CONTAINING"/>
    <property type="match status" value="1"/>
</dbReference>
<keyword evidence="10" id="KW-1185">Reference proteome</keyword>
<feature type="domain" description="Peptidase M12A" evidence="9">
    <location>
        <begin position="138"/>
        <end position="343"/>
    </location>
</feature>
<organism evidence="10 11">
    <name type="scientific">Parastrongyloides trichosuri</name>
    <name type="common">Possum-specific nematode worm</name>
    <dbReference type="NCBI Taxonomy" id="131310"/>
    <lineage>
        <taxon>Eukaryota</taxon>
        <taxon>Metazoa</taxon>
        <taxon>Ecdysozoa</taxon>
        <taxon>Nematoda</taxon>
        <taxon>Chromadorea</taxon>
        <taxon>Rhabditida</taxon>
        <taxon>Tylenchina</taxon>
        <taxon>Panagrolaimomorpha</taxon>
        <taxon>Strongyloidoidea</taxon>
        <taxon>Strongyloididae</taxon>
        <taxon>Parastrongyloides</taxon>
    </lineage>
</organism>
<evidence type="ECO:0000256" key="7">
    <source>
        <dbReference type="ARBA" id="ARBA00023157"/>
    </source>
</evidence>
<sequence>TCLCPYLLTGKTCTENIKNPPACGKQNVIKLSGSPVTVKPKGTIECVYAVSSSGKVKLSIGNSNLYDRYKYCSPTEGLEVQYLNDKTLTGPTFCGNAKGKTVTSEGNLMLVRFNGYSNYEFAELTFTAYPNFNDISKRSIIYTQGIQWSGKRMVYYVVPKTIRDPENIYLAIEAFKNNTAFTFQKERREIPDYSQGLYFEECNEALISSPSLRNKGLVYKVCLDKRCIDNFMCILQLLMYVFGLVSPHVRFDRDNYVLIKTQNVDKRFRHLFDIYPQSKGETFGTPYDFGSLVHKPSNFSSVNGKITILPFDPYFKGMMGQEELVAFNDWKVLNLKHFDYKCTLSKITCKNGGYQDPKKCVYCICPENYYGKYCDKFVEVTDGCPSYDFEARDEPQKVIVKTNKLCNFLLQAPQGYKIYVKINSIKSASKFPCTVKDGVSIKYNKDKGASGLALCGMYHDVGIPAESNEVLISYVGDRGASSLSFTYYRKFDGYDYVHDIRKRSLIYTQGIQWNSEEIIHYFVNKELKDNENIHYAFHAIEENTAFKFQRELISKKTVKQALYMDYCTFTYIDTLFQEPIYRICLSKECINDIICILQILLSIFGLLPPYLRFDRNNYVIINYSNIDSRFHRFFNILPLSKGETFGTPYDFGSLAHKPSNFSSKNGQPTIVPYFGYFKYMMGQVEQVSFNDYKVVNLKYFSDKCKGIKITCKNGGYQNPKKCDQCLCPDYYYGKYCDKFKEITEGCPEYDIEAREKPQNVTVQSKKLCNFLIQAPQGYKVHVQIDYIKARPKNPCAINDAVTINYNKDKGASGLALCGAYRNINIPTESNEVLITYIGIRGASALSFTYYREFNKYDC</sequence>
<feature type="domain" description="Peptidase M12A" evidence="9">
    <location>
        <begin position="504"/>
        <end position="705"/>
    </location>
</feature>
<protein>
    <submittedName>
        <fullName evidence="11">Peptidase M12A domain-containing protein</fullName>
    </submittedName>
</protein>
<dbReference type="GO" id="GO:0004222">
    <property type="term" value="F:metalloendopeptidase activity"/>
    <property type="evidence" value="ECO:0007669"/>
    <property type="project" value="InterPro"/>
</dbReference>
<evidence type="ECO:0000256" key="1">
    <source>
        <dbReference type="ARBA" id="ARBA00022536"/>
    </source>
</evidence>
<dbReference type="WBParaSite" id="PTRK_0000236700.1">
    <property type="protein sequence ID" value="PTRK_0000236700.1"/>
    <property type="gene ID" value="PTRK_0000236700"/>
</dbReference>
<dbReference type="Pfam" id="PF00431">
    <property type="entry name" value="CUB"/>
    <property type="match status" value="1"/>
</dbReference>
<dbReference type="PROSITE" id="PS51864">
    <property type="entry name" value="ASTACIN"/>
    <property type="match status" value="2"/>
</dbReference>
<dbReference type="GO" id="GO:0006508">
    <property type="term" value="P:proteolysis"/>
    <property type="evidence" value="ECO:0007669"/>
    <property type="project" value="UniProtKB-KW"/>
</dbReference>
<dbReference type="InterPro" id="IPR035914">
    <property type="entry name" value="Sperma_CUB_dom_sf"/>
</dbReference>
<evidence type="ECO:0000256" key="6">
    <source>
        <dbReference type="ARBA" id="ARBA00023049"/>
    </source>
</evidence>
<dbReference type="Gene3D" id="3.40.390.10">
    <property type="entry name" value="Collagenase (Catalytic Domain)"/>
    <property type="match status" value="2"/>
</dbReference>
<evidence type="ECO:0000256" key="5">
    <source>
        <dbReference type="ARBA" id="ARBA00022833"/>
    </source>
</evidence>
<dbReference type="SUPFAM" id="SSF55486">
    <property type="entry name" value="Metalloproteases ('zincins'), catalytic domain"/>
    <property type="match status" value="2"/>
</dbReference>
<keyword evidence="6" id="KW-0482">Metalloprotease</keyword>
<keyword evidence="3" id="KW-0479">Metal-binding</keyword>
<dbReference type="GO" id="GO:0046872">
    <property type="term" value="F:metal ion binding"/>
    <property type="evidence" value="ECO:0007669"/>
    <property type="project" value="UniProtKB-KW"/>
</dbReference>
<keyword evidence="2" id="KW-0645">Protease</keyword>